<dbReference type="InterPro" id="IPR050138">
    <property type="entry name" value="DHOase/Allantoinase_Hydrolase"/>
</dbReference>
<evidence type="ECO:0000313" key="3">
    <source>
        <dbReference type="EMBL" id="KAL0072430.1"/>
    </source>
</evidence>
<evidence type="ECO:0000259" key="2">
    <source>
        <dbReference type="Pfam" id="PF01979"/>
    </source>
</evidence>
<keyword evidence="1" id="KW-0472">Membrane</keyword>
<feature type="domain" description="Amidohydrolase-related" evidence="2">
    <location>
        <begin position="405"/>
        <end position="489"/>
    </location>
</feature>
<dbReference type="SUPFAM" id="SSF51556">
    <property type="entry name" value="Metallo-dependent hydrolases"/>
    <property type="match status" value="1"/>
</dbReference>
<protein>
    <recommendedName>
        <fullName evidence="2">Amidohydrolase-related domain-containing protein</fullName>
    </recommendedName>
</protein>
<keyword evidence="1" id="KW-1133">Transmembrane helix</keyword>
<keyword evidence="1" id="KW-0812">Transmembrane</keyword>
<gene>
    <name evidence="3" type="ORF">AAF712_000193</name>
</gene>
<dbReference type="EMBL" id="JBBXMP010000001">
    <property type="protein sequence ID" value="KAL0072430.1"/>
    <property type="molecule type" value="Genomic_DNA"/>
</dbReference>
<reference evidence="3 4" key="1">
    <citation type="submission" date="2024-05" db="EMBL/GenBank/DDBJ databases">
        <title>A draft genome resource for the thread blight pathogen Marasmius tenuissimus strain MS-2.</title>
        <authorList>
            <person name="Yulfo-Soto G.E."/>
            <person name="Baruah I.K."/>
            <person name="Amoako-Attah I."/>
            <person name="Bukari Y."/>
            <person name="Meinhardt L.W."/>
            <person name="Bailey B.A."/>
            <person name="Cohen S.P."/>
        </authorList>
    </citation>
    <scope>NUCLEOTIDE SEQUENCE [LARGE SCALE GENOMIC DNA]</scope>
    <source>
        <strain evidence="3 4">MS-2</strain>
    </source>
</reference>
<dbReference type="InterPro" id="IPR032466">
    <property type="entry name" value="Metal_Hydrolase"/>
</dbReference>
<comment type="caution">
    <text evidence="3">The sequence shown here is derived from an EMBL/GenBank/DDBJ whole genome shotgun (WGS) entry which is preliminary data.</text>
</comment>
<dbReference type="SUPFAM" id="SSF51338">
    <property type="entry name" value="Composite domain of metallo-dependent hydrolases"/>
    <property type="match status" value="1"/>
</dbReference>
<dbReference type="PANTHER" id="PTHR43668">
    <property type="entry name" value="ALLANTOINASE"/>
    <property type="match status" value="1"/>
</dbReference>
<accession>A0ABR3AG40</accession>
<name>A0ABR3AG40_9AGAR</name>
<dbReference type="Pfam" id="PF01979">
    <property type="entry name" value="Amidohydro_1"/>
    <property type="match status" value="1"/>
</dbReference>
<dbReference type="InterPro" id="IPR011059">
    <property type="entry name" value="Metal-dep_hydrolase_composite"/>
</dbReference>
<evidence type="ECO:0000256" key="1">
    <source>
        <dbReference type="SAM" id="Phobius"/>
    </source>
</evidence>
<sequence>MEKSASSSSAPFPRKHGPVLYVLTFIAAIGLAYTFEHLFSARIPWALGRQNTVPISVQHALLQQCHSLRTEAGPPLDFHGRKESDRFVLGTRPTLIKNAKIWTGLENGTQVIHGDILLDKGLIKSVGRIPQSILSSFESDDLIEVDAYGRFVTPGIVDVHSHIGHGAIPVLLGAKDYDSPKGTIVPWMRTLDGLNTHDDSYALSVSGGVTTSLVLPGSANAIGGQAFVIKLRQTDELSPTSMLLEPPQNLHLNKSGTPLRYTPWRHMKHACGDTYSATRLDTIWAFREAYNEATKIKKQQDEFCARAEAGDFEGLGEFPQDLKWEALVDVIRGRVHVHCYEAVDLDALVRLSNEFKFPIAAFHHAMETYLVPDLLKRAYGSTPAVALYATPARYKREAYRASEFAPKILAQHGITVTIKSDHPLLDSRHLLYEVQQAYYYGLPDNLALAAVTSNSAEVMGMSHRIGHVKVGWDADIVIWDSHPLALGATPAQVYIDGIPQLDNPYVIRKPDSFQQVPKVPNFDKEAREAVKYQGLPPLTPRKSSHQIVVFTNVKSVFTRSGAGIQKTFSSARRDLGNVVVQNGKITCYGECVRDHFIEDPHTTIVDLEGGSIFPALVSYGGPLGLEAIKSEPSTNDGEVFDPLGGKPVPSVLGGDSAIVRAVDGLQYGTRDALLAYRAGVTTAITAPMHSNFLSGLGTMFSTGSLHKLEKGAIIQGTTSLHVSVRHLGSPSVSTQIAVLRRMLFHPPEGDLGHQFKRVVQGIIPLVVEAYNADIIATLVLLKKEVEYEHRTSIKMTITGGSEAHLLAKELANANVGVILTRPKPLPFVWEEKRILPGPPLTENSSISELIAHNVTVGIGVKDIWSARNARFDVAWAAIEANGKLSQEQAIALASKNIEILLGAEVDDDDTDMVATSAGDLFEMSAKVVAIVSSRQSSVELI</sequence>
<evidence type="ECO:0000313" key="4">
    <source>
        <dbReference type="Proteomes" id="UP001437256"/>
    </source>
</evidence>
<organism evidence="3 4">
    <name type="scientific">Marasmius tenuissimus</name>
    <dbReference type="NCBI Taxonomy" id="585030"/>
    <lineage>
        <taxon>Eukaryota</taxon>
        <taxon>Fungi</taxon>
        <taxon>Dikarya</taxon>
        <taxon>Basidiomycota</taxon>
        <taxon>Agaricomycotina</taxon>
        <taxon>Agaricomycetes</taxon>
        <taxon>Agaricomycetidae</taxon>
        <taxon>Agaricales</taxon>
        <taxon>Marasmiineae</taxon>
        <taxon>Marasmiaceae</taxon>
        <taxon>Marasmius</taxon>
    </lineage>
</organism>
<dbReference type="PANTHER" id="PTHR43668:SF5">
    <property type="entry name" value="AMIDOHYDROLASE 3 DOMAIN-CONTAINING PROTEIN"/>
    <property type="match status" value="1"/>
</dbReference>
<proteinExistence type="predicted"/>
<dbReference type="Proteomes" id="UP001437256">
    <property type="component" value="Unassembled WGS sequence"/>
</dbReference>
<feature type="transmembrane region" description="Helical" evidence="1">
    <location>
        <begin position="20"/>
        <end position="39"/>
    </location>
</feature>
<keyword evidence="4" id="KW-1185">Reference proteome</keyword>
<dbReference type="Gene3D" id="3.20.20.140">
    <property type="entry name" value="Metal-dependent hydrolases"/>
    <property type="match status" value="2"/>
</dbReference>
<dbReference type="InterPro" id="IPR006680">
    <property type="entry name" value="Amidohydro-rel"/>
</dbReference>